<organism evidence="1 2">
    <name type="scientific">Nitrococcus mobilis Nb-231</name>
    <dbReference type="NCBI Taxonomy" id="314278"/>
    <lineage>
        <taxon>Bacteria</taxon>
        <taxon>Pseudomonadati</taxon>
        <taxon>Pseudomonadota</taxon>
        <taxon>Gammaproteobacteria</taxon>
        <taxon>Chromatiales</taxon>
        <taxon>Ectothiorhodospiraceae</taxon>
        <taxon>Nitrococcus</taxon>
    </lineage>
</organism>
<evidence type="ECO:0000313" key="1">
    <source>
        <dbReference type="EMBL" id="EAR20354.1"/>
    </source>
</evidence>
<name>A4BV87_9GAMM</name>
<gene>
    <name evidence="1" type="ORF">NB231_06765</name>
</gene>
<protein>
    <submittedName>
        <fullName evidence="1">Uncharacterized protein</fullName>
    </submittedName>
</protein>
<dbReference type="Proteomes" id="UP000003374">
    <property type="component" value="Unassembled WGS sequence"/>
</dbReference>
<comment type="caution">
    <text evidence="1">The sequence shown here is derived from an EMBL/GenBank/DDBJ whole genome shotgun (WGS) entry which is preliminary data.</text>
</comment>
<keyword evidence="2" id="KW-1185">Reference proteome</keyword>
<proteinExistence type="predicted"/>
<dbReference type="HOGENOM" id="CLU_3254710_0_0_6"/>
<evidence type="ECO:0000313" key="2">
    <source>
        <dbReference type="Proteomes" id="UP000003374"/>
    </source>
</evidence>
<dbReference type="STRING" id="314278.NB231_06765"/>
<dbReference type="AlphaFoldDB" id="A4BV87"/>
<accession>A4BV87</accession>
<sequence length="42" mass="4618">MAFFVAGAGAYAYVYFERSGDSTTLWWRAAMAATFSTNARSN</sequence>
<reference evidence="1 2" key="1">
    <citation type="submission" date="2006-02" db="EMBL/GenBank/DDBJ databases">
        <authorList>
            <person name="Waterbury J."/>
            <person name="Ferriera S."/>
            <person name="Johnson J."/>
            <person name="Kravitz S."/>
            <person name="Halpern A."/>
            <person name="Remington K."/>
            <person name="Beeson K."/>
            <person name="Tran B."/>
            <person name="Rogers Y.-H."/>
            <person name="Friedman R."/>
            <person name="Venter J.C."/>
        </authorList>
    </citation>
    <scope>NUCLEOTIDE SEQUENCE [LARGE SCALE GENOMIC DNA]</scope>
    <source>
        <strain evidence="1 2">Nb-231</strain>
    </source>
</reference>
<dbReference type="EMBL" id="AAOF01000024">
    <property type="protein sequence ID" value="EAR20354.1"/>
    <property type="molecule type" value="Genomic_DNA"/>
</dbReference>